<keyword evidence="2" id="KW-0812">Transmembrane</keyword>
<dbReference type="Proteomes" id="UP000029629">
    <property type="component" value="Unassembled WGS sequence"/>
</dbReference>
<feature type="region of interest" description="Disordered" evidence="1">
    <location>
        <begin position="35"/>
        <end position="63"/>
    </location>
</feature>
<feature type="transmembrane region" description="Helical" evidence="2">
    <location>
        <begin position="12"/>
        <end position="29"/>
    </location>
</feature>
<sequence>MKLLLFINDHVAISLVILVVLIALFVFLAQKISTSGRSNCAEAQRDKSGAVPKPRAASELDQSPAAKAFRAKLKEINLDLDSD</sequence>
<dbReference type="AlphaFoldDB" id="A0A096BF90"/>
<evidence type="ECO:0000256" key="1">
    <source>
        <dbReference type="SAM" id="MobiDB-lite"/>
    </source>
</evidence>
<dbReference type="EMBL" id="JRNI01000010">
    <property type="protein sequence ID" value="KGF31809.1"/>
    <property type="molecule type" value="Genomic_DNA"/>
</dbReference>
<reference evidence="3 4" key="1">
    <citation type="submission" date="2014-07" db="EMBL/GenBank/DDBJ databases">
        <authorList>
            <person name="McCorrison J."/>
            <person name="Sanka R."/>
            <person name="Torralba M."/>
            <person name="Gillis M."/>
            <person name="Haft D.H."/>
            <person name="Methe B."/>
            <person name="Sutton G."/>
            <person name="Nelson K.E."/>
        </authorList>
    </citation>
    <scope>NUCLEOTIDE SEQUENCE [LARGE SCALE GENOMIC DNA]</scope>
    <source>
        <strain evidence="3 4">DNF00040</strain>
    </source>
</reference>
<evidence type="ECO:0000256" key="2">
    <source>
        <dbReference type="SAM" id="Phobius"/>
    </source>
</evidence>
<evidence type="ECO:0000313" key="4">
    <source>
        <dbReference type="Proteomes" id="UP000029629"/>
    </source>
</evidence>
<keyword evidence="2" id="KW-0472">Membrane</keyword>
<comment type="caution">
    <text evidence="3">The sequence shown here is derived from an EMBL/GenBank/DDBJ whole genome shotgun (WGS) entry which is preliminary data.</text>
</comment>
<keyword evidence="4" id="KW-1185">Reference proteome</keyword>
<evidence type="ECO:0000313" key="3">
    <source>
        <dbReference type="EMBL" id="KGF31809.1"/>
    </source>
</evidence>
<accession>A0A096BF90</accession>
<dbReference type="RefSeq" id="WP_036557597.1">
    <property type="nucleotide sequence ID" value="NZ_JRNI01000010.1"/>
</dbReference>
<gene>
    <name evidence="3" type="ORF">HMPREF2130_02015</name>
</gene>
<name>A0A096BF90_9BURK</name>
<proteinExistence type="predicted"/>
<keyword evidence="2" id="KW-1133">Transmembrane helix</keyword>
<organism evidence="3 4">
    <name type="scientific">Oligella urethralis DNF00040</name>
    <dbReference type="NCBI Taxonomy" id="1401065"/>
    <lineage>
        <taxon>Bacteria</taxon>
        <taxon>Pseudomonadati</taxon>
        <taxon>Pseudomonadota</taxon>
        <taxon>Betaproteobacteria</taxon>
        <taxon>Burkholderiales</taxon>
        <taxon>Alcaligenaceae</taxon>
        <taxon>Oligella</taxon>
    </lineage>
</organism>
<protein>
    <submittedName>
        <fullName evidence="3">Uncharacterized protein</fullName>
    </submittedName>
</protein>